<dbReference type="PRINTS" id="PR00473">
    <property type="entry name" value="GALCTOKINASE"/>
</dbReference>
<dbReference type="Gene3D" id="3.30.70.890">
    <property type="entry name" value="GHMP kinase, C-terminal domain"/>
    <property type="match status" value="1"/>
</dbReference>
<dbReference type="SUPFAM" id="SSF54211">
    <property type="entry name" value="Ribosomal protein S5 domain 2-like"/>
    <property type="match status" value="1"/>
</dbReference>
<dbReference type="InterPro" id="IPR014721">
    <property type="entry name" value="Ribsml_uS5_D2-typ_fold_subgr"/>
</dbReference>
<keyword evidence="9" id="KW-1185">Reference proteome</keyword>
<dbReference type="EMBL" id="FPBT01000002">
    <property type="protein sequence ID" value="SFU34188.1"/>
    <property type="molecule type" value="Genomic_DNA"/>
</dbReference>
<evidence type="ECO:0000256" key="5">
    <source>
        <dbReference type="ARBA" id="ARBA00022840"/>
    </source>
</evidence>
<feature type="domain" description="Galactokinase N-terminal" evidence="7">
    <location>
        <begin position="40"/>
        <end position="90"/>
    </location>
</feature>
<dbReference type="InterPro" id="IPR019539">
    <property type="entry name" value="GalKase_N"/>
</dbReference>
<dbReference type="Gene3D" id="3.30.230.10">
    <property type="match status" value="1"/>
</dbReference>
<protein>
    <submittedName>
        <fullName evidence="8">Galactokinase</fullName>
    </submittedName>
</protein>
<dbReference type="PROSITE" id="PS00627">
    <property type="entry name" value="GHMP_KINASES_ATP"/>
    <property type="match status" value="1"/>
</dbReference>
<evidence type="ECO:0000256" key="4">
    <source>
        <dbReference type="ARBA" id="ARBA00022777"/>
    </source>
</evidence>
<dbReference type="Pfam" id="PF00288">
    <property type="entry name" value="GHMP_kinases_N"/>
    <property type="match status" value="1"/>
</dbReference>
<dbReference type="InterPro" id="IPR006203">
    <property type="entry name" value="GHMP_knse_ATP-bd_CS"/>
</dbReference>
<keyword evidence="5" id="KW-0067">ATP-binding</keyword>
<evidence type="ECO:0000313" key="8">
    <source>
        <dbReference type="EMBL" id="SFU34188.1"/>
    </source>
</evidence>
<keyword evidence="4 8" id="KW-0418">Kinase</keyword>
<proteinExistence type="inferred from homology"/>
<name>A0A1I7FDF0_9FIRM</name>
<dbReference type="SUPFAM" id="SSF55060">
    <property type="entry name" value="GHMP Kinase, C-terminal domain"/>
    <property type="match status" value="1"/>
</dbReference>
<dbReference type="STRING" id="155865.SAMN05216515_10197"/>
<dbReference type="PRINTS" id="PR00959">
    <property type="entry name" value="MEVGALKINASE"/>
</dbReference>
<dbReference type="InterPro" id="IPR020568">
    <property type="entry name" value="Ribosomal_Su5_D2-typ_SF"/>
</dbReference>
<dbReference type="GO" id="GO:0005524">
    <property type="term" value="F:ATP binding"/>
    <property type="evidence" value="ECO:0007669"/>
    <property type="project" value="UniProtKB-KW"/>
</dbReference>
<evidence type="ECO:0000313" key="9">
    <source>
        <dbReference type="Proteomes" id="UP000198817"/>
    </source>
</evidence>
<dbReference type="GO" id="GO:0005829">
    <property type="term" value="C:cytosol"/>
    <property type="evidence" value="ECO:0007669"/>
    <property type="project" value="TreeGrafter"/>
</dbReference>
<gene>
    <name evidence="8" type="ORF">SAMN05216508_10270</name>
</gene>
<dbReference type="PANTHER" id="PTHR10457:SF7">
    <property type="entry name" value="GALACTOKINASE-RELATED"/>
    <property type="match status" value="1"/>
</dbReference>
<keyword evidence="3" id="KW-0547">Nucleotide-binding</keyword>
<dbReference type="InterPro" id="IPR036554">
    <property type="entry name" value="GHMP_kinase_C_sf"/>
</dbReference>
<dbReference type="AlphaFoldDB" id="A0A1I7FDF0"/>
<evidence type="ECO:0000259" key="7">
    <source>
        <dbReference type="Pfam" id="PF10509"/>
    </source>
</evidence>
<evidence type="ECO:0000256" key="1">
    <source>
        <dbReference type="ARBA" id="ARBA00006566"/>
    </source>
</evidence>
<dbReference type="RefSeq" id="WP_090469719.1">
    <property type="nucleotide sequence ID" value="NZ_FOWF01000001.1"/>
</dbReference>
<dbReference type="PIRSF" id="PIRSF000530">
    <property type="entry name" value="Galactokinase"/>
    <property type="match status" value="1"/>
</dbReference>
<keyword evidence="2" id="KW-0808">Transferase</keyword>
<organism evidence="8 9">
    <name type="scientific">Eubacterium pyruvativorans</name>
    <dbReference type="NCBI Taxonomy" id="155865"/>
    <lineage>
        <taxon>Bacteria</taxon>
        <taxon>Bacillati</taxon>
        <taxon>Bacillota</taxon>
        <taxon>Clostridia</taxon>
        <taxon>Eubacteriales</taxon>
        <taxon>Eubacteriaceae</taxon>
        <taxon>Eubacterium</taxon>
    </lineage>
</organism>
<dbReference type="PANTHER" id="PTHR10457">
    <property type="entry name" value="MEVALONATE KINASE/GALACTOKINASE"/>
    <property type="match status" value="1"/>
</dbReference>
<reference evidence="8 9" key="1">
    <citation type="submission" date="2016-10" db="EMBL/GenBank/DDBJ databases">
        <authorList>
            <person name="de Groot N.N."/>
        </authorList>
    </citation>
    <scope>NUCLEOTIDE SEQUENCE [LARGE SCALE GENOMIC DNA]</scope>
    <source>
        <strain evidence="8 9">KHGC13</strain>
    </source>
</reference>
<sequence>MNRSELESAVKTEAFRRKLEDVYGPAGAEEQTARYQDVVKRFSERFGNREDMGLFSAPGRTEIGGNHTDHQRGKVLAAAVDADMIAAAAPNGSDRVRIYSRGYGEFIVSLRETERKAEETGRTEALVRGVLKGAADRGYRAGGFDAYVSGDVPGGSGLSSSAAFEILTGLMVSQLFNRGEISPAELAKIGQFAENVYFGKPCGLMDQLACAVGGLCGFDFFDPEEPEIHRVQTDPGEMPYAVAITATGGSHADLTEDFAAVPREMKQVADFFGEPVLRDIVMGDLLNEAREIREKCGDRAFLRAMHFVGETARAEEEVQALEAGDYPRFLDLVRESGDSSWKYLQNVSTGRDPADQPVAVALAVSDQILGSQGVSRVHGGGFAGTIQAFVRREMADKYRETMDQILGPGSCRIFRIRKYGCLRML</sequence>
<dbReference type="InterPro" id="IPR000705">
    <property type="entry name" value="Galactokinase"/>
</dbReference>
<evidence type="ECO:0000256" key="2">
    <source>
        <dbReference type="ARBA" id="ARBA00022679"/>
    </source>
</evidence>
<dbReference type="OrthoDB" id="250531at2"/>
<feature type="domain" description="GHMP kinase N-terminal" evidence="6">
    <location>
        <begin position="129"/>
        <end position="214"/>
    </location>
</feature>
<accession>A0A1I7FDF0</accession>
<dbReference type="GO" id="GO:0006012">
    <property type="term" value="P:galactose metabolic process"/>
    <property type="evidence" value="ECO:0007669"/>
    <property type="project" value="InterPro"/>
</dbReference>
<dbReference type="Pfam" id="PF10509">
    <property type="entry name" value="GalKase_gal_bdg"/>
    <property type="match status" value="1"/>
</dbReference>
<evidence type="ECO:0000259" key="6">
    <source>
        <dbReference type="Pfam" id="PF00288"/>
    </source>
</evidence>
<dbReference type="InterPro" id="IPR006204">
    <property type="entry name" value="GHMP_kinase_N_dom"/>
</dbReference>
<comment type="similarity">
    <text evidence="1">Belongs to the GHMP kinase family. GalK subfamily.</text>
</comment>
<evidence type="ECO:0000256" key="3">
    <source>
        <dbReference type="ARBA" id="ARBA00022741"/>
    </source>
</evidence>
<dbReference type="Proteomes" id="UP000198817">
    <property type="component" value="Unassembled WGS sequence"/>
</dbReference>
<dbReference type="GO" id="GO:0004335">
    <property type="term" value="F:galactokinase activity"/>
    <property type="evidence" value="ECO:0007669"/>
    <property type="project" value="InterPro"/>
</dbReference>
<dbReference type="InterPro" id="IPR006206">
    <property type="entry name" value="Mevalonate/galactokinase"/>
</dbReference>